<evidence type="ECO:0000256" key="4">
    <source>
        <dbReference type="ARBA" id="ARBA00023002"/>
    </source>
</evidence>
<dbReference type="InterPro" id="IPR005804">
    <property type="entry name" value="FA_desaturase_dom"/>
</dbReference>
<dbReference type="EnsemblPlants" id="Pp3c3_8980V3.2">
    <property type="protein sequence ID" value="PAC:32941116.CDS.1"/>
    <property type="gene ID" value="Pp3c3_8980"/>
</dbReference>
<dbReference type="OrthoDB" id="1461976at2759"/>
<reference evidence="9" key="3">
    <citation type="submission" date="2020-12" db="UniProtKB">
        <authorList>
            <consortium name="EnsemblPlants"/>
        </authorList>
    </citation>
    <scope>IDENTIFICATION</scope>
</reference>
<dbReference type="GeneID" id="112279588"/>
<evidence type="ECO:0000313" key="9">
    <source>
        <dbReference type="EnsemblPlants" id="PAC:32941115.CDS.1"/>
    </source>
</evidence>
<keyword evidence="4" id="KW-0560">Oxidoreductase</keyword>
<evidence type="ECO:0000259" key="7">
    <source>
        <dbReference type="Pfam" id="PF11960"/>
    </source>
</evidence>
<keyword evidence="10" id="KW-1185">Reference proteome</keyword>
<evidence type="ECO:0000256" key="3">
    <source>
        <dbReference type="ARBA" id="ARBA00009295"/>
    </source>
</evidence>
<dbReference type="Pfam" id="PF11960">
    <property type="entry name" value="DUF3474"/>
    <property type="match status" value="1"/>
</dbReference>
<dbReference type="GO" id="GO:0006629">
    <property type="term" value="P:lipid metabolic process"/>
    <property type="evidence" value="ECO:0007669"/>
    <property type="project" value="InterPro"/>
</dbReference>
<evidence type="ECO:0000256" key="1">
    <source>
        <dbReference type="ARBA" id="ARBA00004370"/>
    </source>
</evidence>
<dbReference type="Gramene" id="Pp3c3_8980V3.1">
    <property type="protein sequence ID" value="PAC:32941115.CDS.1"/>
    <property type="gene ID" value="Pp3c3_8980"/>
</dbReference>
<proteinExistence type="inferred from homology"/>
<comment type="similarity">
    <text evidence="3">Belongs to the fatty acid desaturase type 1 family.</text>
</comment>
<dbReference type="Pfam" id="PF00487">
    <property type="entry name" value="FA_desaturase"/>
    <property type="match status" value="1"/>
</dbReference>
<dbReference type="GO" id="GO:0016717">
    <property type="term" value="F:oxidoreductase activity, acting on paired donors, with oxidation of a pair of donors resulting in the reduction of molecular oxygen to two molecules of water"/>
    <property type="evidence" value="ECO:0007669"/>
    <property type="project" value="InterPro"/>
</dbReference>
<comment type="subcellular location">
    <subcellularLocation>
        <location evidence="1">Membrane</location>
    </subcellularLocation>
</comment>
<dbReference type="PANTHER" id="PTHR32100">
    <property type="entry name" value="OMEGA-6 FATTY ACID DESATURASE, CHLOROPLASTIC"/>
    <property type="match status" value="1"/>
</dbReference>
<protein>
    <recommendedName>
        <fullName evidence="11">Fatty acid desaturase domain-containing protein</fullName>
    </recommendedName>
</protein>
<keyword evidence="5" id="KW-0472">Membrane</keyword>
<dbReference type="CDD" id="cd03507">
    <property type="entry name" value="Delta12-FADS-like"/>
    <property type="match status" value="1"/>
</dbReference>
<organism evidence="8">
    <name type="scientific">Physcomitrium patens</name>
    <name type="common">Spreading-leaved earth moss</name>
    <name type="synonym">Physcomitrella patens</name>
    <dbReference type="NCBI Taxonomy" id="3218"/>
    <lineage>
        <taxon>Eukaryota</taxon>
        <taxon>Viridiplantae</taxon>
        <taxon>Streptophyta</taxon>
        <taxon>Embryophyta</taxon>
        <taxon>Bryophyta</taxon>
        <taxon>Bryophytina</taxon>
        <taxon>Bryopsida</taxon>
        <taxon>Funariidae</taxon>
        <taxon>Funariales</taxon>
        <taxon>Funariaceae</taxon>
        <taxon>Physcomitrium</taxon>
    </lineage>
</organism>
<dbReference type="EMBL" id="ABEU02000003">
    <property type="protein sequence ID" value="PNR57168.1"/>
    <property type="molecule type" value="Genomic_DNA"/>
</dbReference>
<dbReference type="GO" id="GO:0016491">
    <property type="term" value="F:oxidoreductase activity"/>
    <property type="evidence" value="ECO:0000318"/>
    <property type="project" value="GO_Central"/>
</dbReference>
<feature type="domain" description="Fatty acid desaturase" evidence="6">
    <location>
        <begin position="144"/>
        <end position="396"/>
    </location>
</feature>
<dbReference type="PaxDb" id="3218-PP1S140_111V6.1"/>
<evidence type="ECO:0000313" key="10">
    <source>
        <dbReference type="Proteomes" id="UP000006727"/>
    </source>
</evidence>
<evidence type="ECO:0008006" key="11">
    <source>
        <dbReference type="Google" id="ProtNLM"/>
    </source>
</evidence>
<reference evidence="8 10" key="1">
    <citation type="journal article" date="2008" name="Science">
        <title>The Physcomitrella genome reveals evolutionary insights into the conquest of land by plants.</title>
        <authorList>
            <person name="Rensing S."/>
            <person name="Lang D."/>
            <person name="Zimmer A."/>
            <person name="Terry A."/>
            <person name="Salamov A."/>
            <person name="Shapiro H."/>
            <person name="Nishiyama T."/>
            <person name="Perroud P.-F."/>
            <person name="Lindquist E."/>
            <person name="Kamisugi Y."/>
            <person name="Tanahashi T."/>
            <person name="Sakakibara K."/>
            <person name="Fujita T."/>
            <person name="Oishi K."/>
            <person name="Shin-I T."/>
            <person name="Kuroki Y."/>
            <person name="Toyoda A."/>
            <person name="Suzuki Y."/>
            <person name="Hashimoto A."/>
            <person name="Yamaguchi K."/>
            <person name="Sugano A."/>
            <person name="Kohara Y."/>
            <person name="Fujiyama A."/>
            <person name="Anterola A."/>
            <person name="Aoki S."/>
            <person name="Ashton N."/>
            <person name="Barbazuk W.B."/>
            <person name="Barker E."/>
            <person name="Bennetzen J."/>
            <person name="Bezanilla M."/>
            <person name="Blankenship R."/>
            <person name="Cho S.H."/>
            <person name="Dutcher S."/>
            <person name="Estelle M."/>
            <person name="Fawcett J.A."/>
            <person name="Gundlach H."/>
            <person name="Hanada K."/>
            <person name="Heyl A."/>
            <person name="Hicks K.A."/>
            <person name="Hugh J."/>
            <person name="Lohr M."/>
            <person name="Mayer K."/>
            <person name="Melkozernov A."/>
            <person name="Murata T."/>
            <person name="Nelson D."/>
            <person name="Pils B."/>
            <person name="Prigge M."/>
            <person name="Reiss B."/>
            <person name="Renner T."/>
            <person name="Rombauts S."/>
            <person name="Rushton P."/>
            <person name="Sanderfoot A."/>
            <person name="Schween G."/>
            <person name="Shiu S.-H."/>
            <person name="Stueber K."/>
            <person name="Theodoulou F.L."/>
            <person name="Tu H."/>
            <person name="Van de Peer Y."/>
            <person name="Verrier P.J."/>
            <person name="Waters E."/>
            <person name="Wood A."/>
            <person name="Yang L."/>
            <person name="Cove D."/>
            <person name="Cuming A."/>
            <person name="Hasebe M."/>
            <person name="Lucas S."/>
            <person name="Mishler D.B."/>
            <person name="Reski R."/>
            <person name="Grigoriev I."/>
            <person name="Quatrano R.S."/>
            <person name="Boore J.L."/>
        </authorList>
    </citation>
    <scope>NUCLEOTIDE SEQUENCE [LARGE SCALE GENOMIC DNA]</scope>
    <source>
        <strain evidence="9 10">cv. Gransden 2004</strain>
    </source>
</reference>
<dbReference type="Gramene" id="Pp3c3_8980V3.2">
    <property type="protein sequence ID" value="PAC:32941116.CDS.1"/>
    <property type="gene ID" value="Pp3c3_8980"/>
</dbReference>
<accession>A0A2K1KTS5</accession>
<comment type="pathway">
    <text evidence="2">Lipid metabolism.</text>
</comment>
<evidence type="ECO:0000256" key="2">
    <source>
        <dbReference type="ARBA" id="ARBA00005189"/>
    </source>
</evidence>
<evidence type="ECO:0000313" key="8">
    <source>
        <dbReference type="EMBL" id="PNR57168.1"/>
    </source>
</evidence>
<sequence>MQPVLFMSLLSNKCLGKGRVSERERLQWRVAAELLWTGAMSSRRGLISLDQPRKIGHNLPVVSLDSIENVRNVGGMSVKHEINRKDEEFDASRKPPFSLGQLRAAIPKHCWERSLSRSFSYVVRDVAIVVTLAYVAVYFDSWFLWPVYWLAQGTMFWAIFVLGHDCGHGSFSSNKSLNNLVGHILHSFILVPYHGWRISHRTHHANHGHVKNDESWYPMTEGLFITLDFWGKFGRLNFPATLFAYPAYLWWRTPGKSGSHFNPSSDLFDPSEWKEVATSTTCWLTMVAISMTSVSQVGFLFVFKLYFVPYIVNVMWLDAVTYLHHHGYEKQIPWYRGQEWSYLRGGLSTIDRDYGLFNEIHHDIGTHVVHHLFPQIPHYHLREATAAVRPLLKSYYREPQKSGLFPLHLISVMMKSFSEHHFVADECDIVFYQKSTNAK</sequence>
<evidence type="ECO:0000256" key="5">
    <source>
        <dbReference type="ARBA" id="ARBA00023136"/>
    </source>
</evidence>
<dbReference type="EnsemblPlants" id="Pp3c3_8980V3.1">
    <property type="protein sequence ID" value="PAC:32941115.CDS.1"/>
    <property type="gene ID" value="Pp3c3_8980"/>
</dbReference>
<dbReference type="Proteomes" id="UP000006727">
    <property type="component" value="Chromosome 3"/>
</dbReference>
<dbReference type="KEGG" id="ppp:112279588"/>
<dbReference type="GO" id="GO:0016020">
    <property type="term" value="C:membrane"/>
    <property type="evidence" value="ECO:0007669"/>
    <property type="project" value="UniProtKB-SubCell"/>
</dbReference>
<reference evidence="8 10" key="2">
    <citation type="journal article" date="2018" name="Plant J.">
        <title>The Physcomitrella patens chromosome-scale assembly reveals moss genome structure and evolution.</title>
        <authorList>
            <person name="Lang D."/>
            <person name="Ullrich K.K."/>
            <person name="Murat F."/>
            <person name="Fuchs J."/>
            <person name="Jenkins J."/>
            <person name="Haas F.B."/>
            <person name="Piednoel M."/>
            <person name="Gundlach H."/>
            <person name="Van Bel M."/>
            <person name="Meyberg R."/>
            <person name="Vives C."/>
            <person name="Morata J."/>
            <person name="Symeonidi A."/>
            <person name="Hiss M."/>
            <person name="Muchero W."/>
            <person name="Kamisugi Y."/>
            <person name="Saleh O."/>
            <person name="Blanc G."/>
            <person name="Decker E.L."/>
            <person name="van Gessel N."/>
            <person name="Grimwood J."/>
            <person name="Hayes R.D."/>
            <person name="Graham S.W."/>
            <person name="Gunter L.E."/>
            <person name="McDaniel S.F."/>
            <person name="Hoernstein S.N.W."/>
            <person name="Larsson A."/>
            <person name="Li F.W."/>
            <person name="Perroud P.F."/>
            <person name="Phillips J."/>
            <person name="Ranjan P."/>
            <person name="Rokshar D.S."/>
            <person name="Rothfels C.J."/>
            <person name="Schneider L."/>
            <person name="Shu S."/>
            <person name="Stevenson D.W."/>
            <person name="Thummler F."/>
            <person name="Tillich M."/>
            <person name="Villarreal Aguilar J.C."/>
            <person name="Widiez T."/>
            <person name="Wong G.K."/>
            <person name="Wymore A."/>
            <person name="Zhang Y."/>
            <person name="Zimmer A.D."/>
            <person name="Quatrano R.S."/>
            <person name="Mayer K.F.X."/>
            <person name="Goodstein D."/>
            <person name="Casacuberta J.M."/>
            <person name="Vandepoele K."/>
            <person name="Reski R."/>
            <person name="Cuming A.C."/>
            <person name="Tuskan G.A."/>
            <person name="Maumus F."/>
            <person name="Salse J."/>
            <person name="Schmutz J."/>
            <person name="Rensing S.A."/>
        </authorList>
    </citation>
    <scope>NUCLEOTIDE SEQUENCE [LARGE SCALE GENOMIC DNA]</scope>
    <source>
        <strain evidence="9 10">cv. Gransden 2004</strain>
    </source>
</reference>
<dbReference type="AlphaFoldDB" id="A0A2K1KTS5"/>
<dbReference type="RefSeq" id="XP_024369957.1">
    <property type="nucleotide sequence ID" value="XM_024514189.2"/>
</dbReference>
<dbReference type="InterPro" id="IPR021863">
    <property type="entry name" value="FAS_N"/>
</dbReference>
<evidence type="ECO:0000259" key="6">
    <source>
        <dbReference type="Pfam" id="PF00487"/>
    </source>
</evidence>
<name>A0A2K1KTS5_PHYPA</name>
<dbReference type="STRING" id="3218.A0A2K1KTS5"/>
<feature type="domain" description="Fatty acid desaturase N-terminal" evidence="7">
    <location>
        <begin position="77"/>
        <end position="133"/>
    </location>
</feature>
<gene>
    <name evidence="9" type="primary">LOC112279588</name>
    <name evidence="8" type="ORF">PHYPA_004161</name>
</gene>
<dbReference type="InterPro" id="IPR012171">
    <property type="entry name" value="Fatty_acid_desaturase"/>
</dbReference>